<evidence type="ECO:0000313" key="3">
    <source>
        <dbReference type="Proteomes" id="UP000637061"/>
    </source>
</evidence>
<dbReference type="PANTHER" id="PTHR39639:SF1">
    <property type="entry name" value="DUF262 DOMAIN-CONTAINING PROTEIN"/>
    <property type="match status" value="1"/>
</dbReference>
<dbReference type="RefSeq" id="WP_198746891.1">
    <property type="nucleotide sequence ID" value="NZ_JAEHTE010000002.1"/>
</dbReference>
<organism evidence="2 3">
    <name type="scientific">Pseudomonas putida</name>
    <name type="common">Arthrobacter siderocapsulatus</name>
    <dbReference type="NCBI Taxonomy" id="303"/>
    <lineage>
        <taxon>Bacteria</taxon>
        <taxon>Pseudomonadati</taxon>
        <taxon>Pseudomonadota</taxon>
        <taxon>Gammaproteobacteria</taxon>
        <taxon>Pseudomonadales</taxon>
        <taxon>Pseudomonadaceae</taxon>
        <taxon>Pseudomonas</taxon>
    </lineage>
</organism>
<dbReference type="Pfam" id="PF01844">
    <property type="entry name" value="HNH"/>
    <property type="match status" value="1"/>
</dbReference>
<proteinExistence type="predicted"/>
<comment type="caution">
    <text evidence="2">The sequence shown here is derived from an EMBL/GenBank/DDBJ whole genome shotgun (WGS) entry which is preliminary data.</text>
</comment>
<dbReference type="GO" id="GO:0004519">
    <property type="term" value="F:endonuclease activity"/>
    <property type="evidence" value="ECO:0007669"/>
    <property type="project" value="InterPro"/>
</dbReference>
<dbReference type="InterPro" id="IPR003615">
    <property type="entry name" value="HNH_nuc"/>
</dbReference>
<dbReference type="CDD" id="cd00085">
    <property type="entry name" value="HNHc"/>
    <property type="match status" value="1"/>
</dbReference>
<dbReference type="SMART" id="SM00507">
    <property type="entry name" value="HNHc"/>
    <property type="match status" value="1"/>
</dbReference>
<dbReference type="PANTHER" id="PTHR39639">
    <property type="entry name" value="CHROMOSOME 16, WHOLE GENOME SHOTGUN SEQUENCE"/>
    <property type="match status" value="1"/>
</dbReference>
<evidence type="ECO:0000313" key="2">
    <source>
        <dbReference type="EMBL" id="MBI6883279.1"/>
    </source>
</evidence>
<feature type="domain" description="HNH nuclease" evidence="1">
    <location>
        <begin position="383"/>
        <end position="436"/>
    </location>
</feature>
<sequence length="439" mass="50827">MSSSKFDTPECIEAYLQKRRQVSTDKFDWPIGSVFDKIVHEKVIKLDPEFQRRYVWDQAKASQLIESILMGVPLPTIYLAENSISDEAIDGQQRLTTIVSFMQGFYPDGSPFVLRRLKELSMLNGASYKDLPREMTKQFTSFNLSVIKLKESSHEGIKFDVFERLNKGSEKLNEQEIRNCIYRGSLNSAVKEFVKEPRFKRIFNFPEKQSARMEDCGFVIAYLCFVDANGKMRGDPKTTINRYMAKNKDMSPDEIKLLFRNFMDVSEGVFTLFGENSFRKYYSVKNNLFSEKQKKSGWESKINTAIALSMMYAVSHFPKQQIVVNSEAIREEILNLMTIDQDFVNSILSQTTCERHMTLRIEKIKEVIQKCVTNQGPRLFPFVIKEALYRDDPTCKLCSQRISHIDDSHVDHIIRWADGGSTTLDNAQLTHRYCNLKKG</sequence>
<dbReference type="AlphaFoldDB" id="A0A8I1EDI6"/>
<protein>
    <submittedName>
        <fullName evidence="2">DUF262 domain-containing protein</fullName>
    </submittedName>
</protein>
<dbReference type="InterPro" id="IPR004919">
    <property type="entry name" value="GmrSD_N"/>
</dbReference>
<dbReference type="Pfam" id="PF03235">
    <property type="entry name" value="GmrSD_N"/>
    <property type="match status" value="1"/>
</dbReference>
<evidence type="ECO:0000259" key="1">
    <source>
        <dbReference type="SMART" id="SM00507"/>
    </source>
</evidence>
<dbReference type="GO" id="GO:0008270">
    <property type="term" value="F:zinc ion binding"/>
    <property type="evidence" value="ECO:0007669"/>
    <property type="project" value="InterPro"/>
</dbReference>
<dbReference type="Proteomes" id="UP000637061">
    <property type="component" value="Unassembled WGS sequence"/>
</dbReference>
<gene>
    <name evidence="2" type="ORF">JEU22_05080</name>
</gene>
<reference evidence="2" key="1">
    <citation type="submission" date="2020-12" db="EMBL/GenBank/DDBJ databases">
        <title>Enhanced detection system for hospital associated transmission using whole genome sequencing surveillance.</title>
        <authorList>
            <person name="Harrison L.H."/>
            <person name="Van Tyne D."/>
            <person name="Marsh J.W."/>
            <person name="Griffith M.P."/>
            <person name="Snyder D.J."/>
            <person name="Cooper V.S."/>
            <person name="Mustapha M."/>
        </authorList>
    </citation>
    <scope>NUCLEOTIDE SEQUENCE</scope>
    <source>
        <strain evidence="2">PSB00042</strain>
    </source>
</reference>
<dbReference type="InterPro" id="IPR002711">
    <property type="entry name" value="HNH"/>
</dbReference>
<dbReference type="Gene3D" id="1.10.30.50">
    <property type="match status" value="1"/>
</dbReference>
<dbReference type="GO" id="GO:0003676">
    <property type="term" value="F:nucleic acid binding"/>
    <property type="evidence" value="ECO:0007669"/>
    <property type="project" value="InterPro"/>
</dbReference>
<name>A0A8I1EDI6_PSEPU</name>
<dbReference type="EMBL" id="JAEHTE010000002">
    <property type="protein sequence ID" value="MBI6883279.1"/>
    <property type="molecule type" value="Genomic_DNA"/>
</dbReference>
<accession>A0A8I1EDI6</accession>